<evidence type="ECO:0000313" key="2">
    <source>
        <dbReference type="EMBL" id="OCL07217.1"/>
    </source>
</evidence>
<evidence type="ECO:0000256" key="1">
    <source>
        <dbReference type="SAM" id="MobiDB-lite"/>
    </source>
</evidence>
<accession>A0A8E2JRZ6</accession>
<evidence type="ECO:0000313" key="3">
    <source>
        <dbReference type="Proteomes" id="UP000250140"/>
    </source>
</evidence>
<gene>
    <name evidence="2" type="ORF">AOQ84DRAFT_409338</name>
</gene>
<feature type="compositionally biased region" description="Polar residues" evidence="1">
    <location>
        <begin position="37"/>
        <end position="48"/>
    </location>
</feature>
<keyword evidence="3" id="KW-1185">Reference proteome</keyword>
<dbReference type="EMBL" id="KV749913">
    <property type="protein sequence ID" value="OCL07217.1"/>
    <property type="molecule type" value="Genomic_DNA"/>
</dbReference>
<dbReference type="Proteomes" id="UP000250140">
    <property type="component" value="Unassembled WGS sequence"/>
</dbReference>
<feature type="region of interest" description="Disordered" evidence="1">
    <location>
        <begin position="37"/>
        <end position="116"/>
    </location>
</feature>
<organism evidence="2 3">
    <name type="scientific">Glonium stellatum</name>
    <dbReference type="NCBI Taxonomy" id="574774"/>
    <lineage>
        <taxon>Eukaryota</taxon>
        <taxon>Fungi</taxon>
        <taxon>Dikarya</taxon>
        <taxon>Ascomycota</taxon>
        <taxon>Pezizomycotina</taxon>
        <taxon>Dothideomycetes</taxon>
        <taxon>Pleosporomycetidae</taxon>
        <taxon>Gloniales</taxon>
        <taxon>Gloniaceae</taxon>
        <taxon>Glonium</taxon>
    </lineage>
</organism>
<feature type="compositionally biased region" description="Basic and acidic residues" evidence="1">
    <location>
        <begin position="82"/>
        <end position="94"/>
    </location>
</feature>
<proteinExistence type="predicted"/>
<protein>
    <submittedName>
        <fullName evidence="2">Uncharacterized protein</fullName>
    </submittedName>
</protein>
<sequence>MAPRIGLNQIANDSCRSSTSAQETIHVYCGFTHALSDNQSTTSFSGNNEQERESGSDGDGDEETLVEGESGELWASAISIDGSRRNDPVERWMDTTDADESSWSDDDRPLSEDRECTVRCDSVGRTL</sequence>
<feature type="compositionally biased region" description="Acidic residues" evidence="1">
    <location>
        <begin position="56"/>
        <end position="70"/>
    </location>
</feature>
<feature type="compositionally biased region" description="Basic and acidic residues" evidence="1">
    <location>
        <begin position="105"/>
        <end position="116"/>
    </location>
</feature>
<name>A0A8E2JRZ6_9PEZI</name>
<reference evidence="2 3" key="1">
    <citation type="journal article" date="2016" name="Nat. Commun.">
        <title>Ectomycorrhizal ecology is imprinted in the genome of the dominant symbiotic fungus Cenococcum geophilum.</title>
        <authorList>
            <consortium name="DOE Joint Genome Institute"/>
            <person name="Peter M."/>
            <person name="Kohler A."/>
            <person name="Ohm R.A."/>
            <person name="Kuo A."/>
            <person name="Krutzmann J."/>
            <person name="Morin E."/>
            <person name="Arend M."/>
            <person name="Barry K.W."/>
            <person name="Binder M."/>
            <person name="Choi C."/>
            <person name="Clum A."/>
            <person name="Copeland A."/>
            <person name="Grisel N."/>
            <person name="Haridas S."/>
            <person name="Kipfer T."/>
            <person name="LaButti K."/>
            <person name="Lindquist E."/>
            <person name="Lipzen A."/>
            <person name="Maire R."/>
            <person name="Meier B."/>
            <person name="Mihaltcheva S."/>
            <person name="Molinier V."/>
            <person name="Murat C."/>
            <person name="Poggeler S."/>
            <person name="Quandt C.A."/>
            <person name="Sperisen C."/>
            <person name="Tritt A."/>
            <person name="Tisserant E."/>
            <person name="Crous P.W."/>
            <person name="Henrissat B."/>
            <person name="Nehls U."/>
            <person name="Egli S."/>
            <person name="Spatafora J.W."/>
            <person name="Grigoriev I.V."/>
            <person name="Martin F.M."/>
        </authorList>
    </citation>
    <scope>NUCLEOTIDE SEQUENCE [LARGE SCALE GENOMIC DNA]</scope>
    <source>
        <strain evidence="2 3">CBS 207.34</strain>
    </source>
</reference>
<dbReference type="AlphaFoldDB" id="A0A8E2JRZ6"/>